<gene>
    <name evidence="3" type="ORF">ACFO0B_31160</name>
</gene>
<feature type="transmembrane region" description="Helical" evidence="2">
    <location>
        <begin position="48"/>
        <end position="67"/>
    </location>
</feature>
<proteinExistence type="predicted"/>
<protein>
    <submittedName>
        <fullName evidence="3">Transcriptional regulator</fullName>
    </submittedName>
</protein>
<dbReference type="EMBL" id="JBHSAX010000033">
    <property type="protein sequence ID" value="MFC3966465.1"/>
    <property type="molecule type" value="Genomic_DNA"/>
</dbReference>
<evidence type="ECO:0000256" key="2">
    <source>
        <dbReference type="SAM" id="Phobius"/>
    </source>
</evidence>
<accession>A0ABV8E232</accession>
<name>A0ABV8E232_9NOCA</name>
<sequence>MPASPPPDRPAHRRPALIALVIVAALACLALGWWQWERFESSSGTGQNLGYALQWPLFAGFVVFAYFRFVRLERDDEEAAAAPSQPSATREIPAGFLPERPAAARDDDPELAAYNSYLAELNRSASPDRSAG</sequence>
<evidence type="ECO:0000313" key="3">
    <source>
        <dbReference type="EMBL" id="MFC3966465.1"/>
    </source>
</evidence>
<keyword evidence="2" id="KW-1133">Transmembrane helix</keyword>
<keyword evidence="2" id="KW-0812">Transmembrane</keyword>
<evidence type="ECO:0000256" key="1">
    <source>
        <dbReference type="SAM" id="MobiDB-lite"/>
    </source>
</evidence>
<dbReference type="Proteomes" id="UP001595696">
    <property type="component" value="Unassembled WGS sequence"/>
</dbReference>
<reference evidence="4" key="1">
    <citation type="journal article" date="2019" name="Int. J. Syst. Evol. Microbiol.">
        <title>The Global Catalogue of Microorganisms (GCM) 10K type strain sequencing project: providing services to taxonomists for standard genome sequencing and annotation.</title>
        <authorList>
            <consortium name="The Broad Institute Genomics Platform"/>
            <consortium name="The Broad Institute Genome Sequencing Center for Infectious Disease"/>
            <person name="Wu L."/>
            <person name="Ma J."/>
        </authorList>
    </citation>
    <scope>NUCLEOTIDE SEQUENCE [LARGE SCALE GENOMIC DNA]</scope>
    <source>
        <strain evidence="4">CGMCC 4.7330</strain>
    </source>
</reference>
<evidence type="ECO:0000313" key="4">
    <source>
        <dbReference type="Proteomes" id="UP001595696"/>
    </source>
</evidence>
<dbReference type="RefSeq" id="WP_378617183.1">
    <property type="nucleotide sequence ID" value="NZ_JBHSAX010000033.1"/>
</dbReference>
<feature type="transmembrane region" description="Helical" evidence="2">
    <location>
        <begin position="16"/>
        <end position="36"/>
    </location>
</feature>
<feature type="region of interest" description="Disordered" evidence="1">
    <location>
        <begin position="78"/>
        <end position="106"/>
    </location>
</feature>
<keyword evidence="2" id="KW-0472">Membrane</keyword>
<comment type="caution">
    <text evidence="3">The sequence shown here is derived from an EMBL/GenBank/DDBJ whole genome shotgun (WGS) entry which is preliminary data.</text>
</comment>
<organism evidence="3 4">
    <name type="scientific">Nocardia jiangsuensis</name>
    <dbReference type="NCBI Taxonomy" id="1691563"/>
    <lineage>
        <taxon>Bacteria</taxon>
        <taxon>Bacillati</taxon>
        <taxon>Actinomycetota</taxon>
        <taxon>Actinomycetes</taxon>
        <taxon>Mycobacteriales</taxon>
        <taxon>Nocardiaceae</taxon>
        <taxon>Nocardia</taxon>
    </lineage>
</organism>
<keyword evidence="4" id="KW-1185">Reference proteome</keyword>